<evidence type="ECO:0000313" key="6">
    <source>
        <dbReference type="EMBL" id="KAI5396014.1"/>
    </source>
</evidence>
<dbReference type="SUPFAM" id="SSF101936">
    <property type="entry name" value="DNA-binding pseudobarrel domain"/>
    <property type="match status" value="1"/>
</dbReference>
<dbReference type="Gene3D" id="2.40.330.10">
    <property type="entry name" value="DNA-binding pseudobarrel domain"/>
    <property type="match status" value="1"/>
</dbReference>
<evidence type="ECO:0000256" key="4">
    <source>
        <dbReference type="ARBA" id="ARBA00023163"/>
    </source>
</evidence>
<keyword evidence="2" id="KW-0805">Transcription regulation</keyword>
<protein>
    <recommendedName>
        <fullName evidence="8">TF-B3 domain-containing protein</fullName>
    </recommendedName>
</protein>
<sequence>MDPKRFKVVSQCSPYDDQESQIEDIKISFTVMKSSNDLDNMQNDMYGSEMDVVVEDFEAQSVDVDCENDDIEFVWEREITSLVKARHNVLNIPRKVAEGCVTMSRGKGWYEFAKDKELRKGDVLGFMFDSSEGFLYVEKKKNDGFQGSFIPV</sequence>
<gene>
    <name evidence="6" type="ORF">KIW84_062277</name>
</gene>
<proteinExistence type="predicted"/>
<dbReference type="InterPro" id="IPR015300">
    <property type="entry name" value="DNA-bd_pseudobarrel_sf"/>
</dbReference>
<dbReference type="Proteomes" id="UP001058974">
    <property type="component" value="Chromosome 6"/>
</dbReference>
<dbReference type="AlphaFoldDB" id="A0A9D4W4U9"/>
<organism evidence="6 7">
    <name type="scientific">Pisum sativum</name>
    <name type="common">Garden pea</name>
    <name type="synonym">Lathyrus oleraceus</name>
    <dbReference type="NCBI Taxonomy" id="3888"/>
    <lineage>
        <taxon>Eukaryota</taxon>
        <taxon>Viridiplantae</taxon>
        <taxon>Streptophyta</taxon>
        <taxon>Embryophyta</taxon>
        <taxon>Tracheophyta</taxon>
        <taxon>Spermatophyta</taxon>
        <taxon>Magnoliopsida</taxon>
        <taxon>eudicotyledons</taxon>
        <taxon>Gunneridae</taxon>
        <taxon>Pentapetalae</taxon>
        <taxon>rosids</taxon>
        <taxon>fabids</taxon>
        <taxon>Fabales</taxon>
        <taxon>Fabaceae</taxon>
        <taxon>Papilionoideae</taxon>
        <taxon>50 kb inversion clade</taxon>
        <taxon>NPAAA clade</taxon>
        <taxon>Hologalegina</taxon>
        <taxon>IRL clade</taxon>
        <taxon>Fabeae</taxon>
        <taxon>Lathyrus</taxon>
    </lineage>
</organism>
<dbReference type="EMBL" id="JAMSHJ010000006">
    <property type="protein sequence ID" value="KAI5396014.1"/>
    <property type="molecule type" value="Genomic_DNA"/>
</dbReference>
<reference evidence="6 7" key="1">
    <citation type="journal article" date="2022" name="Nat. Genet.">
        <title>Improved pea reference genome and pan-genome highlight genomic features and evolutionary characteristics.</title>
        <authorList>
            <person name="Yang T."/>
            <person name="Liu R."/>
            <person name="Luo Y."/>
            <person name="Hu S."/>
            <person name="Wang D."/>
            <person name="Wang C."/>
            <person name="Pandey M.K."/>
            <person name="Ge S."/>
            <person name="Xu Q."/>
            <person name="Li N."/>
            <person name="Li G."/>
            <person name="Huang Y."/>
            <person name="Saxena R.K."/>
            <person name="Ji Y."/>
            <person name="Li M."/>
            <person name="Yan X."/>
            <person name="He Y."/>
            <person name="Liu Y."/>
            <person name="Wang X."/>
            <person name="Xiang C."/>
            <person name="Varshney R.K."/>
            <person name="Ding H."/>
            <person name="Gao S."/>
            <person name="Zong X."/>
        </authorList>
    </citation>
    <scope>NUCLEOTIDE SEQUENCE [LARGE SCALE GENOMIC DNA]</scope>
    <source>
        <strain evidence="6 7">cv. Zhongwan 6</strain>
    </source>
</reference>
<evidence type="ECO:0000313" key="7">
    <source>
        <dbReference type="Proteomes" id="UP001058974"/>
    </source>
</evidence>
<keyword evidence="5" id="KW-0539">Nucleus</keyword>
<comment type="subcellular location">
    <subcellularLocation>
        <location evidence="1">Nucleus</location>
    </subcellularLocation>
</comment>
<dbReference type="Gramene" id="Psat06G0227700-T1">
    <property type="protein sequence ID" value="KAI5396014.1"/>
    <property type="gene ID" value="KIW84_062277"/>
</dbReference>
<dbReference type="GO" id="GO:0005634">
    <property type="term" value="C:nucleus"/>
    <property type="evidence" value="ECO:0007669"/>
    <property type="project" value="UniProtKB-SubCell"/>
</dbReference>
<evidence type="ECO:0000256" key="2">
    <source>
        <dbReference type="ARBA" id="ARBA00023015"/>
    </source>
</evidence>
<dbReference type="GO" id="GO:0003677">
    <property type="term" value="F:DNA binding"/>
    <property type="evidence" value="ECO:0007669"/>
    <property type="project" value="UniProtKB-KW"/>
</dbReference>
<keyword evidence="7" id="KW-1185">Reference proteome</keyword>
<comment type="caution">
    <text evidence="6">The sequence shown here is derived from an EMBL/GenBank/DDBJ whole genome shotgun (WGS) entry which is preliminary data.</text>
</comment>
<evidence type="ECO:0000256" key="5">
    <source>
        <dbReference type="ARBA" id="ARBA00023242"/>
    </source>
</evidence>
<accession>A0A9D4W4U9</accession>
<keyword evidence="4" id="KW-0804">Transcription</keyword>
<evidence type="ECO:0000256" key="1">
    <source>
        <dbReference type="ARBA" id="ARBA00004123"/>
    </source>
</evidence>
<keyword evidence="3" id="KW-0238">DNA-binding</keyword>
<evidence type="ECO:0000256" key="3">
    <source>
        <dbReference type="ARBA" id="ARBA00023125"/>
    </source>
</evidence>
<name>A0A9D4W4U9_PEA</name>
<evidence type="ECO:0008006" key="8">
    <source>
        <dbReference type="Google" id="ProtNLM"/>
    </source>
</evidence>
<dbReference type="Gramene" id="Psat6g082240.1">
    <property type="protein sequence ID" value="Psat6g082240.1.cds"/>
    <property type="gene ID" value="Psat6g082240"/>
</dbReference>